<name>A0A833STB4_PHYIN</name>
<evidence type="ECO:0000313" key="2">
    <source>
        <dbReference type="Proteomes" id="UP000602510"/>
    </source>
</evidence>
<comment type="caution">
    <text evidence="1">The sequence shown here is derived from an EMBL/GenBank/DDBJ whole genome shotgun (WGS) entry which is preliminary data.</text>
</comment>
<protein>
    <submittedName>
        <fullName evidence="1">Uncharacterized protein</fullName>
    </submittedName>
</protein>
<reference evidence="1" key="1">
    <citation type="submission" date="2020-04" db="EMBL/GenBank/DDBJ databases">
        <title>Hybrid Assembly of Korean Phytophthora infestans isolates.</title>
        <authorList>
            <person name="Prokchorchik M."/>
            <person name="Lee Y."/>
            <person name="Seo J."/>
            <person name="Cho J.-H."/>
            <person name="Park Y.-E."/>
            <person name="Jang D.-C."/>
            <person name="Im J.-S."/>
            <person name="Choi J.-G."/>
            <person name="Park H.-J."/>
            <person name="Lee G.-B."/>
            <person name="Lee Y.-G."/>
            <person name="Hong S.-Y."/>
            <person name="Cho K."/>
            <person name="Sohn K.H."/>
        </authorList>
    </citation>
    <scope>NUCLEOTIDE SEQUENCE</scope>
    <source>
        <strain evidence="1">KR_1_A1</strain>
    </source>
</reference>
<dbReference type="AlphaFoldDB" id="A0A833STB4"/>
<accession>A0A833STB4</accession>
<proteinExistence type="predicted"/>
<keyword evidence="2" id="KW-1185">Reference proteome</keyword>
<dbReference type="EMBL" id="WSZM01001160">
    <property type="protein sequence ID" value="KAF4028076.1"/>
    <property type="molecule type" value="Genomic_DNA"/>
</dbReference>
<gene>
    <name evidence="1" type="ORF">GN244_ATG20260</name>
</gene>
<dbReference type="Proteomes" id="UP000602510">
    <property type="component" value="Unassembled WGS sequence"/>
</dbReference>
<organism evidence="1 2">
    <name type="scientific">Phytophthora infestans</name>
    <name type="common">Potato late blight agent</name>
    <name type="synonym">Botrytis infestans</name>
    <dbReference type="NCBI Taxonomy" id="4787"/>
    <lineage>
        <taxon>Eukaryota</taxon>
        <taxon>Sar</taxon>
        <taxon>Stramenopiles</taxon>
        <taxon>Oomycota</taxon>
        <taxon>Peronosporomycetes</taxon>
        <taxon>Peronosporales</taxon>
        <taxon>Peronosporaceae</taxon>
        <taxon>Phytophthora</taxon>
    </lineage>
</organism>
<evidence type="ECO:0000313" key="1">
    <source>
        <dbReference type="EMBL" id="KAF4028076.1"/>
    </source>
</evidence>
<sequence length="87" mass="9088">MADCVQGRPLLNGFADTVTNQLIHLQACPCCSASGEIQTQRSSTAASRLSSREIVVASDALTLCSVEIRRLDATGSPTSQHAKASAL</sequence>